<keyword evidence="3" id="KW-1185">Reference proteome</keyword>
<dbReference type="PANTHER" id="PTHR43649:SF17">
    <property type="entry name" value="ABC TRANSPORTER SOLUTE BINDING PROTEIN-SUGAR TRANSPORT"/>
    <property type="match status" value="1"/>
</dbReference>
<proteinExistence type="predicted"/>
<feature type="signal peptide" evidence="1">
    <location>
        <begin position="1"/>
        <end position="25"/>
    </location>
</feature>
<dbReference type="EMBL" id="CP091430">
    <property type="protein sequence ID" value="UVI28857.1"/>
    <property type="molecule type" value="Genomic_DNA"/>
</dbReference>
<gene>
    <name evidence="2" type="ORF">L1F29_25960</name>
</gene>
<reference evidence="2" key="1">
    <citation type="submission" date="2022-01" db="EMBL/GenBank/DDBJ databases">
        <title>Paenibacillus spongiae sp. nov., isolated from marine sponge.</title>
        <authorList>
            <person name="Li Z."/>
            <person name="Zhang M."/>
        </authorList>
    </citation>
    <scope>NUCLEOTIDE SEQUENCE</scope>
    <source>
        <strain evidence="2">PHS-Z3</strain>
    </source>
</reference>
<dbReference type="InterPro" id="IPR050490">
    <property type="entry name" value="Bact_solute-bd_prot1"/>
</dbReference>
<feature type="chain" id="PRO_5046172190" evidence="1">
    <location>
        <begin position="26"/>
        <end position="452"/>
    </location>
</feature>
<dbReference type="Gene3D" id="3.40.190.10">
    <property type="entry name" value="Periplasmic binding protein-like II"/>
    <property type="match status" value="1"/>
</dbReference>
<name>A0ABY5S7P8_9BACL</name>
<dbReference type="Proteomes" id="UP001057877">
    <property type="component" value="Chromosome"/>
</dbReference>
<accession>A0ABY5S7P8</accession>
<dbReference type="SUPFAM" id="SSF53850">
    <property type="entry name" value="Periplasmic binding protein-like II"/>
    <property type="match status" value="1"/>
</dbReference>
<evidence type="ECO:0000256" key="1">
    <source>
        <dbReference type="SAM" id="SignalP"/>
    </source>
</evidence>
<dbReference type="PROSITE" id="PS51257">
    <property type="entry name" value="PROKAR_LIPOPROTEIN"/>
    <property type="match status" value="1"/>
</dbReference>
<dbReference type="RefSeq" id="WP_258384945.1">
    <property type="nucleotide sequence ID" value="NZ_CP091430.1"/>
</dbReference>
<keyword evidence="1" id="KW-0732">Signal</keyword>
<dbReference type="PANTHER" id="PTHR43649">
    <property type="entry name" value="ARABINOSE-BINDING PROTEIN-RELATED"/>
    <property type="match status" value="1"/>
</dbReference>
<dbReference type="InterPro" id="IPR006059">
    <property type="entry name" value="SBP"/>
</dbReference>
<evidence type="ECO:0000313" key="2">
    <source>
        <dbReference type="EMBL" id="UVI28857.1"/>
    </source>
</evidence>
<dbReference type="Pfam" id="PF01547">
    <property type="entry name" value="SBP_bac_1"/>
    <property type="match status" value="1"/>
</dbReference>
<evidence type="ECO:0000313" key="3">
    <source>
        <dbReference type="Proteomes" id="UP001057877"/>
    </source>
</evidence>
<sequence>MMKRRGRLGILLAAAVMFLVAVLSGCTNDEQGGNGKEKPLKIAISSKDFYEFAYKDYIEAAFPELKVQLIELEPDYKTQVSDDDYIAAIKREKPDLILTSSWRYDMLAESGILTDLSVRLTDSGMKEDDFYPGMIEWMKRPGDGKLYGLAPDFQSAVLYYNADLFEQYKIDPPQEGMTLAEVYELGSRFVDQGGGKDGVVGFHQQYINQPHDMLDSFARSEGIRMVDYAKGKITMDTPLWRDKVQTIIKLYRNGTLSLNRTKGEVIDDVVTYGKEAAEAGDLFGKGKAAMTIVYYNDGNSYPFEVGTVTPPVSSSDRGRTSSIYVFDAMAIPADSANAAVAWDVIRFMTSDHMAKVKARLGTGMEGFSVRRTYVEYKQDPLIGKLFELMPVQTPANSTGDVDTQKFNPLFQELVNREVEAAVSEGKSTEDVIRTIQKDGQLLLDAAISISKK</sequence>
<protein>
    <submittedName>
        <fullName evidence="2">Extracellular solute-binding protein</fullName>
    </submittedName>
</protein>
<organism evidence="2 3">
    <name type="scientific">Paenibacillus spongiae</name>
    <dbReference type="NCBI Taxonomy" id="2909671"/>
    <lineage>
        <taxon>Bacteria</taxon>
        <taxon>Bacillati</taxon>
        <taxon>Bacillota</taxon>
        <taxon>Bacilli</taxon>
        <taxon>Bacillales</taxon>
        <taxon>Paenibacillaceae</taxon>
        <taxon>Paenibacillus</taxon>
    </lineage>
</organism>